<feature type="compositionally biased region" description="Polar residues" evidence="1">
    <location>
        <begin position="269"/>
        <end position="282"/>
    </location>
</feature>
<evidence type="ECO:0000313" key="3">
    <source>
        <dbReference type="EMBL" id="CAD9957728.1"/>
    </source>
</evidence>
<dbReference type="InterPro" id="IPR049227">
    <property type="entry name" value="DUF6824"/>
</dbReference>
<proteinExistence type="predicted"/>
<dbReference type="EMBL" id="HBHT01012531">
    <property type="protein sequence ID" value="CAD9957728.1"/>
    <property type="molecule type" value="Transcribed_RNA"/>
</dbReference>
<feature type="compositionally biased region" description="Acidic residues" evidence="1">
    <location>
        <begin position="51"/>
        <end position="63"/>
    </location>
</feature>
<name>A0A7S2Y7L5_9STRA</name>
<feature type="compositionally biased region" description="Basic and acidic residues" evidence="1">
    <location>
        <begin position="1"/>
        <end position="16"/>
    </location>
</feature>
<evidence type="ECO:0000256" key="1">
    <source>
        <dbReference type="SAM" id="MobiDB-lite"/>
    </source>
</evidence>
<feature type="compositionally biased region" description="Low complexity" evidence="1">
    <location>
        <begin position="256"/>
        <end position="268"/>
    </location>
</feature>
<gene>
    <name evidence="3" type="ORF">APAL1065_LOCUS8401</name>
</gene>
<dbReference type="Pfam" id="PF20710">
    <property type="entry name" value="DUF6824"/>
    <property type="match status" value="1"/>
</dbReference>
<feature type="compositionally biased region" description="Basic and acidic residues" evidence="1">
    <location>
        <begin position="137"/>
        <end position="161"/>
    </location>
</feature>
<dbReference type="AlphaFoldDB" id="A0A7S2Y7L5"/>
<evidence type="ECO:0000259" key="2">
    <source>
        <dbReference type="Pfam" id="PF20710"/>
    </source>
</evidence>
<feature type="domain" description="DUF6824" evidence="2">
    <location>
        <begin position="7"/>
        <end position="38"/>
    </location>
</feature>
<protein>
    <recommendedName>
        <fullName evidence="2">DUF6824 domain-containing protein</fullName>
    </recommendedName>
</protein>
<feature type="compositionally biased region" description="Polar residues" evidence="1">
    <location>
        <begin position="164"/>
        <end position="173"/>
    </location>
</feature>
<reference evidence="3" key="1">
    <citation type="submission" date="2021-01" db="EMBL/GenBank/DDBJ databases">
        <authorList>
            <person name="Corre E."/>
            <person name="Pelletier E."/>
            <person name="Niang G."/>
            <person name="Scheremetjew M."/>
            <person name="Finn R."/>
            <person name="Kale V."/>
            <person name="Holt S."/>
            <person name="Cochrane G."/>
            <person name="Meng A."/>
            <person name="Brown T."/>
            <person name="Cohen L."/>
        </authorList>
    </citation>
    <scope>NUCLEOTIDE SEQUENCE</scope>
    <source>
        <strain evidence="3">CCMP125</strain>
    </source>
</reference>
<sequence>MRDLRPPARFLKRDSDTGGWVDVGDDIAREKASQVLRDAVGLLQDGVLPEGETESSFDEDGIEVIESSTADAPTSDGGLDRKPSPPIEARSSASSHQTPGLVESIHSSSSFPPPTPIESSRKRQRQPLDDTEPLLYEPEKSMESPTRRRRSDMAPETRDRAATWQYNPITSSGHQHRHSRSLSGGRNDSRPYEDYSHARHGSARDFEPDFYPMPPPNRSDFAPHRSAPIPHHVDSSASPRVRHAQYPRPYYSEPGQQQQNQWKNNSNSRPQSIASRQASTASCQSLLGDVNAGTAGEFDLFSGELVLDGDEAPENKGPPAATRTPAHR</sequence>
<accession>A0A7S2Y7L5</accession>
<organism evidence="3">
    <name type="scientific">Entomoneis paludosa</name>
    <dbReference type="NCBI Taxonomy" id="265537"/>
    <lineage>
        <taxon>Eukaryota</taxon>
        <taxon>Sar</taxon>
        <taxon>Stramenopiles</taxon>
        <taxon>Ochrophyta</taxon>
        <taxon>Bacillariophyta</taxon>
        <taxon>Bacillariophyceae</taxon>
        <taxon>Bacillariophycidae</taxon>
        <taxon>Entomoneidaceae</taxon>
        <taxon>Entomoneis</taxon>
    </lineage>
</organism>
<feature type="compositionally biased region" description="Basic and acidic residues" evidence="1">
    <location>
        <begin position="187"/>
        <end position="207"/>
    </location>
</feature>
<feature type="region of interest" description="Disordered" evidence="1">
    <location>
        <begin position="1"/>
        <end position="23"/>
    </location>
</feature>
<feature type="region of interest" description="Disordered" evidence="1">
    <location>
        <begin position="305"/>
        <end position="328"/>
    </location>
</feature>
<feature type="region of interest" description="Disordered" evidence="1">
    <location>
        <begin position="44"/>
        <end position="282"/>
    </location>
</feature>